<dbReference type="EMBL" id="GBXM01072353">
    <property type="protein sequence ID" value="JAH36224.1"/>
    <property type="molecule type" value="Transcribed_RNA"/>
</dbReference>
<dbReference type="AlphaFoldDB" id="A0A0E9S491"/>
<reference evidence="1" key="1">
    <citation type="submission" date="2014-11" db="EMBL/GenBank/DDBJ databases">
        <authorList>
            <person name="Amaro Gonzalez C."/>
        </authorList>
    </citation>
    <scope>NUCLEOTIDE SEQUENCE</scope>
</reference>
<proteinExistence type="predicted"/>
<reference evidence="1" key="2">
    <citation type="journal article" date="2015" name="Fish Shellfish Immunol.">
        <title>Early steps in the European eel (Anguilla anguilla)-Vibrio vulnificus interaction in the gills: Role of the RtxA13 toxin.</title>
        <authorList>
            <person name="Callol A."/>
            <person name="Pajuelo D."/>
            <person name="Ebbesson L."/>
            <person name="Teles M."/>
            <person name="MacKenzie S."/>
            <person name="Amaro C."/>
        </authorList>
    </citation>
    <scope>NUCLEOTIDE SEQUENCE</scope>
</reference>
<name>A0A0E9S491_ANGAN</name>
<protein>
    <submittedName>
        <fullName evidence="1">Uncharacterized protein</fullName>
    </submittedName>
</protein>
<sequence length="46" mass="5366">MEFLDPSYLKHAVISLKKRFSLVAVLKKSFCKNGNFLNSFFTVCMY</sequence>
<evidence type="ECO:0000313" key="1">
    <source>
        <dbReference type="EMBL" id="JAH36224.1"/>
    </source>
</evidence>
<organism evidence="1">
    <name type="scientific">Anguilla anguilla</name>
    <name type="common">European freshwater eel</name>
    <name type="synonym">Muraena anguilla</name>
    <dbReference type="NCBI Taxonomy" id="7936"/>
    <lineage>
        <taxon>Eukaryota</taxon>
        <taxon>Metazoa</taxon>
        <taxon>Chordata</taxon>
        <taxon>Craniata</taxon>
        <taxon>Vertebrata</taxon>
        <taxon>Euteleostomi</taxon>
        <taxon>Actinopterygii</taxon>
        <taxon>Neopterygii</taxon>
        <taxon>Teleostei</taxon>
        <taxon>Anguilliformes</taxon>
        <taxon>Anguillidae</taxon>
        <taxon>Anguilla</taxon>
    </lineage>
</organism>
<accession>A0A0E9S491</accession>